<name>A0A1G2EN22_9BACT</name>
<dbReference type="InterPro" id="IPR010093">
    <property type="entry name" value="SinI_DNA-bd"/>
</dbReference>
<dbReference type="EMBL" id="MHMM01000010">
    <property type="protein sequence ID" value="OGZ27169.1"/>
    <property type="molecule type" value="Genomic_DNA"/>
</dbReference>
<dbReference type="AlphaFoldDB" id="A0A1G2EN22"/>
<proteinExistence type="predicted"/>
<dbReference type="STRING" id="1801677.A2365_00670"/>
<evidence type="ECO:0000313" key="2">
    <source>
        <dbReference type="EMBL" id="OGZ27169.1"/>
    </source>
</evidence>
<accession>A0A1G2EN22</accession>
<organism evidence="2 3">
    <name type="scientific">Candidatus Nealsonbacteria bacterium RIFOXYB1_FULL_40_15</name>
    <dbReference type="NCBI Taxonomy" id="1801677"/>
    <lineage>
        <taxon>Bacteria</taxon>
        <taxon>Candidatus Nealsoniibacteriota</taxon>
    </lineage>
</organism>
<reference evidence="2 3" key="1">
    <citation type="journal article" date="2016" name="Nat. Commun.">
        <title>Thousands of microbial genomes shed light on interconnected biogeochemical processes in an aquifer system.</title>
        <authorList>
            <person name="Anantharaman K."/>
            <person name="Brown C.T."/>
            <person name="Hug L.A."/>
            <person name="Sharon I."/>
            <person name="Castelle C.J."/>
            <person name="Probst A.J."/>
            <person name="Thomas B.C."/>
            <person name="Singh A."/>
            <person name="Wilkins M.J."/>
            <person name="Karaoz U."/>
            <person name="Brodie E.L."/>
            <person name="Williams K.H."/>
            <person name="Hubbard S.S."/>
            <person name="Banfield J.F."/>
        </authorList>
    </citation>
    <scope>NUCLEOTIDE SEQUENCE [LARGE SCALE GENOMIC DNA]</scope>
</reference>
<gene>
    <name evidence="2" type="ORF">A2365_00670</name>
</gene>
<dbReference type="Proteomes" id="UP000177740">
    <property type="component" value="Unassembled WGS sequence"/>
</dbReference>
<evidence type="ECO:0000313" key="3">
    <source>
        <dbReference type="Proteomes" id="UP000177740"/>
    </source>
</evidence>
<comment type="caution">
    <text evidence="2">The sequence shown here is derived from an EMBL/GenBank/DDBJ whole genome shotgun (WGS) entry which is preliminary data.</text>
</comment>
<feature type="domain" description="Helix-turn-helix" evidence="1">
    <location>
        <begin position="10"/>
        <end position="55"/>
    </location>
</feature>
<evidence type="ECO:0000259" key="1">
    <source>
        <dbReference type="Pfam" id="PF12728"/>
    </source>
</evidence>
<dbReference type="NCBIfam" id="TIGR01764">
    <property type="entry name" value="excise"/>
    <property type="match status" value="1"/>
</dbReference>
<sequence>MAEEIKPNNVYTTEEAQEYLKVSNSTIKRLLKNGIIKANKVGGRYKILGYELLRLVSPERETPLEKAYYKIKGKTKEIIKRW</sequence>
<dbReference type="GO" id="GO:0003677">
    <property type="term" value="F:DNA binding"/>
    <property type="evidence" value="ECO:0007669"/>
    <property type="project" value="InterPro"/>
</dbReference>
<protein>
    <recommendedName>
        <fullName evidence="1">Helix-turn-helix domain-containing protein</fullName>
    </recommendedName>
</protein>
<dbReference type="Pfam" id="PF12728">
    <property type="entry name" value="HTH_17"/>
    <property type="match status" value="1"/>
</dbReference>
<dbReference type="InterPro" id="IPR041657">
    <property type="entry name" value="HTH_17"/>
</dbReference>